<dbReference type="Proteomes" id="UP000242381">
    <property type="component" value="Unassembled WGS sequence"/>
</dbReference>
<feature type="region of interest" description="Disordered" evidence="1">
    <location>
        <begin position="497"/>
        <end position="521"/>
    </location>
</feature>
<keyword evidence="2" id="KW-0812">Transmembrane</keyword>
<reference evidence="3 4" key="1">
    <citation type="journal article" date="2016" name="Proc. Natl. Acad. Sci. U.S.A.">
        <title>Lipid metabolic changes in an early divergent fungus govern the establishment of a mutualistic symbiosis with endobacteria.</title>
        <authorList>
            <person name="Lastovetsky O.A."/>
            <person name="Gaspar M.L."/>
            <person name="Mondo S.J."/>
            <person name="LaButti K.M."/>
            <person name="Sandor L."/>
            <person name="Grigoriev I.V."/>
            <person name="Henry S.A."/>
            <person name="Pawlowska T.E."/>
        </authorList>
    </citation>
    <scope>NUCLEOTIDE SEQUENCE [LARGE SCALE GENOMIC DNA]</scope>
    <source>
        <strain evidence="3 4">ATCC 11559</strain>
    </source>
</reference>
<evidence type="ECO:0000313" key="3">
    <source>
        <dbReference type="EMBL" id="ORE17764.1"/>
    </source>
</evidence>
<dbReference type="AlphaFoldDB" id="A0A1X0S0K3"/>
<name>A0A1X0S0K3_RHIZD</name>
<dbReference type="EMBL" id="KV921347">
    <property type="protein sequence ID" value="ORE17764.1"/>
    <property type="molecule type" value="Genomic_DNA"/>
</dbReference>
<dbReference type="OMA" id="NDHAFAQ"/>
<evidence type="ECO:0000256" key="2">
    <source>
        <dbReference type="SAM" id="Phobius"/>
    </source>
</evidence>
<accession>A0A1X0S0K3</accession>
<organism evidence="3 4">
    <name type="scientific">Rhizopus microsporus</name>
    <dbReference type="NCBI Taxonomy" id="58291"/>
    <lineage>
        <taxon>Eukaryota</taxon>
        <taxon>Fungi</taxon>
        <taxon>Fungi incertae sedis</taxon>
        <taxon>Mucoromycota</taxon>
        <taxon>Mucoromycotina</taxon>
        <taxon>Mucoromycetes</taxon>
        <taxon>Mucorales</taxon>
        <taxon>Mucorineae</taxon>
        <taxon>Rhizopodaceae</taxon>
        <taxon>Rhizopus</taxon>
    </lineage>
</organism>
<keyword evidence="2" id="KW-1133">Transmembrane helix</keyword>
<evidence type="ECO:0000313" key="4">
    <source>
        <dbReference type="Proteomes" id="UP000242381"/>
    </source>
</evidence>
<proteinExistence type="predicted"/>
<protein>
    <submittedName>
        <fullName evidence="3">Uncharacterized protein</fullName>
    </submittedName>
</protein>
<dbReference type="VEuPathDB" id="FungiDB:BCV72DRAFT_237294"/>
<sequence length="915" mass="107033">MNPMTESSNVIFLIDIQSFMKDNFTMDQLKMAMERIIFYYNIQLVSSSLFWSFAFFSSLTTLTDRMNIQLHSFNKLPELKDYLTEEYKRYPGYTAEASESQKPYERMKEAIRSVLQSLSWDNTASSQNRKSKNYIFAIMSLPNSLSSLNSFSLFQQPEQPGLMGSLHGAADIFLSIKKDFIDEFSANFEANRISFSIIDADVKFDRHKLKQKMFDNLLGRGFQLCLQKFGGRYVLFNSLIQDYNKFSSHYHQELEALLSPMNFQLLTTEQQQEQPPEDKQDDEPDILFLLEMSSVFHDHCFNLWRGPARTVKNRYIGHFLLYPFNTTHDTQSFRNLTPYSHVRMHPAISRSQFKVSWLTHSKDDELNSDLLLVPDTDNSHLDCFTEILQIIHSTGKIGIAELVPVDDTYTSPIIVAIIPYTRNTAVMRFLNISTVPAPKPILAVPSEPITCFMPSISSVSGEQIPNTSKSSIKKKVPLKLEPSEKLKHLMMMHIQKEEETKRSVDSNQMKQKPDDQNEEEELTINLPKTIPEFKRMLYDLYLETLFERTKVFELFIRIIHELIENIIKVRGFTHEEIIEAMRTVARDSDHIETRHAVDIMNGKQLEYSPSLSKEQRYLYEWWERVREISEEPRFDEKMLRLLRLTDFRLQTIIYCFMAKLAMTSPLSNSEKNKRLQRELTEHARSHFAITFSETSLLDVVSKIDDVIDEVDQYELNFFFMLERWFKDDLTDLMKHLREEYHDEWMEMYVDSVAKFVNLGVETKSNKTRKKGVYTILSIILLDETEKKPKKESKKRSLAEMLQKEKEEKEAKRKKPNTFEDMLKKSIEYSAENTRDHIGESTRMAIERVNRSMVNGKPTIKRAGGFLVSALSPRRPTTISRERQPIVDPNLTPRTSLSRFLGVDIYEQYAEYCESP</sequence>
<keyword evidence="2" id="KW-0472">Membrane</keyword>
<feature type="region of interest" description="Disordered" evidence="1">
    <location>
        <begin position="791"/>
        <end position="816"/>
    </location>
</feature>
<evidence type="ECO:0000256" key="1">
    <source>
        <dbReference type="SAM" id="MobiDB-lite"/>
    </source>
</evidence>
<feature type="transmembrane region" description="Helical" evidence="2">
    <location>
        <begin position="36"/>
        <end position="56"/>
    </location>
</feature>
<gene>
    <name evidence="3" type="ORF">BCV71DRAFT_227357</name>
</gene>